<dbReference type="GeneID" id="78465743"/>
<reference evidence="2 3" key="1">
    <citation type="submission" date="2019-05" db="EMBL/GenBank/DDBJ databases">
        <authorList>
            <consortium name="Pathogen Informatics"/>
        </authorList>
    </citation>
    <scope>NUCLEOTIDE SEQUENCE [LARGE SCALE GENOMIC DNA]</scope>
    <source>
        <strain evidence="2 3">NCTC11429</strain>
    </source>
</reference>
<organism evidence="2 3">
    <name type="scientific">Sphingobacterium thalpophilum</name>
    <dbReference type="NCBI Taxonomy" id="259"/>
    <lineage>
        <taxon>Bacteria</taxon>
        <taxon>Pseudomonadati</taxon>
        <taxon>Bacteroidota</taxon>
        <taxon>Sphingobacteriia</taxon>
        <taxon>Sphingobacteriales</taxon>
        <taxon>Sphingobacteriaceae</taxon>
        <taxon>Sphingobacterium</taxon>
    </lineage>
</organism>
<name>A0A4U9W813_9SPHI</name>
<keyword evidence="4" id="KW-1185">Reference proteome</keyword>
<dbReference type="PROSITE" id="PS51257">
    <property type="entry name" value="PROKAR_LIPOPROTEIN"/>
    <property type="match status" value="1"/>
</dbReference>
<dbReference type="RefSeq" id="WP_028068640.1">
    <property type="nucleotide sequence ID" value="NZ_CP141191.1"/>
</dbReference>
<accession>A0A4U9W813</accession>
<gene>
    <name evidence="1" type="ORF">ABTW24_08275</name>
    <name evidence="2" type="ORF">NCTC11429_05200</name>
</gene>
<dbReference type="EMBL" id="LR590484">
    <property type="protein sequence ID" value="VTR54956.1"/>
    <property type="molecule type" value="Genomic_DNA"/>
</dbReference>
<dbReference type="InterPro" id="IPR036359">
    <property type="entry name" value="Thiol_cytolysin_sf"/>
</dbReference>
<dbReference type="KEGG" id="stha:NCTC11429_05200"/>
<evidence type="ECO:0000313" key="2">
    <source>
        <dbReference type="EMBL" id="VTR54956.1"/>
    </source>
</evidence>
<evidence type="ECO:0000313" key="3">
    <source>
        <dbReference type="Proteomes" id="UP000308196"/>
    </source>
</evidence>
<dbReference type="AlphaFoldDB" id="A0A4U9W813"/>
<dbReference type="SUPFAM" id="SSF56978">
    <property type="entry name" value="Perfringolysin"/>
    <property type="match status" value="1"/>
</dbReference>
<evidence type="ECO:0000313" key="4">
    <source>
        <dbReference type="Proteomes" id="UP001566204"/>
    </source>
</evidence>
<dbReference type="Proteomes" id="UP001566204">
    <property type="component" value="Unassembled WGS sequence"/>
</dbReference>
<dbReference type="STRING" id="1123265.GCA_000686625_00538"/>
<dbReference type="EMBL" id="JBEOQB010000002">
    <property type="protein sequence ID" value="MEZ0451586.1"/>
    <property type="molecule type" value="Genomic_DNA"/>
</dbReference>
<evidence type="ECO:0000313" key="1">
    <source>
        <dbReference type="EMBL" id="MEZ0451586.1"/>
    </source>
</evidence>
<dbReference type="Proteomes" id="UP000308196">
    <property type="component" value="Chromosome"/>
</dbReference>
<reference evidence="1 4" key="2">
    <citation type="submission" date="2024-06" db="EMBL/GenBank/DDBJ databases">
        <title>Soil Sphingobacterium thalpophilum.</title>
        <authorList>
            <person name="Yang J."/>
            <person name="Li J."/>
        </authorList>
    </citation>
    <scope>NUCLEOTIDE SEQUENCE [LARGE SCALE GENOMIC DNA]</scope>
    <source>
        <strain evidence="1 4">22g91tb</strain>
    </source>
</reference>
<dbReference type="GO" id="GO:0015485">
    <property type="term" value="F:cholesterol binding"/>
    <property type="evidence" value="ECO:0007669"/>
    <property type="project" value="InterPro"/>
</dbReference>
<evidence type="ECO:0008006" key="5">
    <source>
        <dbReference type="Google" id="ProtNLM"/>
    </source>
</evidence>
<protein>
    <recommendedName>
        <fullName evidence="5">MAC/Perforin domain</fullName>
    </recommendedName>
</protein>
<sequence length="334" mass="38127">MKYIVVLLLGLCFLSSCDKEEADSKLEIESSTTAAKYHFIGRSVGFSVSQMYVDSTMGEDFYLGSVWGLKDTLPNLSLISPEKYRKAFKIAVKSSNSVHKAGKFVPSFTRMRDYARKNQDRDGVSVTSSTGYSVADFFDYRAIRYYLNNSADVNTVLRLVKHNDSTTIRRKYGYLMHNESIAFTLMTQFNEFSAAFSRKDVGQRESSDLKPYYVNCVNYGTHTILMAESDYPRADFEGALDKLQTGQPLTPIDVAILEESDLLIYLRGGAKDSYIKQASGLLGIKTLITEFHKERKVQQNKFDFPISYSLRSLADFSLLKFWYSYDFLERVEKE</sequence>
<proteinExistence type="predicted"/>